<reference evidence="1 2" key="1">
    <citation type="submission" date="2017-09" db="EMBL/GenBank/DDBJ databases">
        <title>Depth-based differentiation of microbial function through sediment-hosted aquifers and enrichment of novel symbionts in the deep terrestrial subsurface.</title>
        <authorList>
            <person name="Probst A.J."/>
            <person name="Ladd B."/>
            <person name="Jarett J.K."/>
            <person name="Geller-Mcgrath D.E."/>
            <person name="Sieber C.M."/>
            <person name="Emerson J.B."/>
            <person name="Anantharaman K."/>
            <person name="Thomas B.C."/>
            <person name="Malmstrom R."/>
            <person name="Stieglmeier M."/>
            <person name="Klingl A."/>
            <person name="Woyke T."/>
            <person name="Ryan C.M."/>
            <person name="Banfield J.F."/>
        </authorList>
    </citation>
    <scope>NUCLEOTIDE SEQUENCE [LARGE SCALE GENOMIC DNA]</scope>
    <source>
        <strain evidence="1">CG10_big_fil_rev_8_21_14_0_10_49_38</strain>
    </source>
</reference>
<gene>
    <name evidence="1" type="ORF">COV08_02830</name>
</gene>
<accession>A0A2H0RHB4</accession>
<name>A0A2H0RHB4_9BACT</name>
<evidence type="ECO:0000313" key="2">
    <source>
        <dbReference type="Proteomes" id="UP000230431"/>
    </source>
</evidence>
<proteinExistence type="predicted"/>
<dbReference type="Proteomes" id="UP000230431">
    <property type="component" value="Unassembled WGS sequence"/>
</dbReference>
<dbReference type="EMBL" id="PCYK01000023">
    <property type="protein sequence ID" value="PIR45847.1"/>
    <property type="molecule type" value="Genomic_DNA"/>
</dbReference>
<organism evidence="1 2">
    <name type="scientific">Candidatus Vogelbacteria bacterium CG10_big_fil_rev_8_21_14_0_10_49_38</name>
    <dbReference type="NCBI Taxonomy" id="1975043"/>
    <lineage>
        <taxon>Bacteria</taxon>
        <taxon>Candidatus Vogeliibacteriota</taxon>
    </lineage>
</organism>
<comment type="caution">
    <text evidence="1">The sequence shown here is derived from an EMBL/GenBank/DDBJ whole genome shotgun (WGS) entry which is preliminary data.</text>
</comment>
<dbReference type="AlphaFoldDB" id="A0A2H0RHB4"/>
<protein>
    <submittedName>
        <fullName evidence="1">Uncharacterized protein</fullName>
    </submittedName>
</protein>
<feature type="non-terminal residue" evidence="1">
    <location>
        <position position="1"/>
    </location>
</feature>
<evidence type="ECO:0000313" key="1">
    <source>
        <dbReference type="EMBL" id="PIR45847.1"/>
    </source>
</evidence>
<sequence>KNETVDIPTLFYCFVNISKDTNVFKFYIVPSKVVANYVKGQHALWLAEKKKEGKKVKDGEMRIFRLGVKGEKYPIPTPTAEQYEDNWEFKL</sequence>